<dbReference type="RefSeq" id="WP_156354882.1">
    <property type="nucleotide sequence ID" value="NZ_CACRST010000024.1"/>
</dbReference>
<evidence type="ECO:0000313" key="9">
    <source>
        <dbReference type="EMBL" id="VYT24438.1"/>
    </source>
</evidence>
<keyword evidence="2 7" id="KW-0813">Transport</keyword>
<keyword evidence="6 7" id="KW-0472">Membrane</keyword>
<comment type="similarity">
    <text evidence="7">Belongs to the binding-protein-dependent transport system permease family.</text>
</comment>
<dbReference type="SUPFAM" id="SSF161098">
    <property type="entry name" value="MetI-like"/>
    <property type="match status" value="1"/>
</dbReference>
<evidence type="ECO:0000256" key="5">
    <source>
        <dbReference type="ARBA" id="ARBA00022989"/>
    </source>
</evidence>
<feature type="domain" description="ABC transmembrane type-1" evidence="8">
    <location>
        <begin position="71"/>
        <end position="265"/>
    </location>
</feature>
<proteinExistence type="inferred from homology"/>
<feature type="transmembrane region" description="Helical" evidence="7">
    <location>
        <begin position="247"/>
        <end position="265"/>
    </location>
</feature>
<gene>
    <name evidence="9" type="primary">araQ_7</name>
    <name evidence="9" type="ORF">BGLFYP119_02419</name>
</gene>
<sequence>MKASKKELEADFFRVGKKEKTMIYGFFILLLLLWSIPIYSLVTNSLKVNGWSNYSYVLSHDINGVPFWRYFVNSGINAIGSSSLVVFICVLSGFAFSKINFRGRKVLFQFSVICLAISGPVLIVPFFYILKNLHLYNTHLGIIFCETTITVPFGLLMMKNYFDGLPEELMESAGIDGATIFQTFRHIYLPLAAPAIINLAVLQLMWSLQDFLFPLMFLTREKLYTTTVAVNSFQGIYGMTPQNLGRYNAALVLISIPSIIIFVIAQKYIINGVTAGAVKG</sequence>
<dbReference type="PANTHER" id="PTHR43744">
    <property type="entry name" value="ABC TRANSPORTER PERMEASE PROTEIN MG189-RELATED-RELATED"/>
    <property type="match status" value="1"/>
</dbReference>
<dbReference type="GO" id="GO:0055085">
    <property type="term" value="P:transmembrane transport"/>
    <property type="evidence" value="ECO:0007669"/>
    <property type="project" value="InterPro"/>
</dbReference>
<accession>A0A6N2V2R9</accession>
<evidence type="ECO:0000259" key="8">
    <source>
        <dbReference type="PROSITE" id="PS50928"/>
    </source>
</evidence>
<keyword evidence="5 7" id="KW-1133">Transmembrane helix</keyword>
<keyword evidence="4 7" id="KW-0812">Transmembrane</keyword>
<feature type="transmembrane region" description="Helical" evidence="7">
    <location>
        <begin position="108"/>
        <end position="130"/>
    </location>
</feature>
<dbReference type="AlphaFoldDB" id="A0A6N2V2R9"/>
<keyword evidence="3" id="KW-1003">Cell membrane</keyword>
<evidence type="ECO:0000256" key="6">
    <source>
        <dbReference type="ARBA" id="ARBA00023136"/>
    </source>
</evidence>
<evidence type="ECO:0000256" key="1">
    <source>
        <dbReference type="ARBA" id="ARBA00004651"/>
    </source>
</evidence>
<dbReference type="InterPro" id="IPR000515">
    <property type="entry name" value="MetI-like"/>
</dbReference>
<feature type="transmembrane region" description="Helical" evidence="7">
    <location>
        <begin position="21"/>
        <end position="42"/>
    </location>
</feature>
<feature type="transmembrane region" description="Helical" evidence="7">
    <location>
        <begin position="76"/>
        <end position="96"/>
    </location>
</feature>
<organism evidence="9">
    <name type="scientific">Blautia glucerasea</name>
    <dbReference type="NCBI Taxonomy" id="536633"/>
    <lineage>
        <taxon>Bacteria</taxon>
        <taxon>Bacillati</taxon>
        <taxon>Bacillota</taxon>
        <taxon>Clostridia</taxon>
        <taxon>Lachnospirales</taxon>
        <taxon>Lachnospiraceae</taxon>
        <taxon>Blautia</taxon>
    </lineage>
</organism>
<comment type="subcellular location">
    <subcellularLocation>
        <location evidence="1 7">Cell membrane</location>
        <topology evidence="1 7">Multi-pass membrane protein</topology>
    </subcellularLocation>
</comment>
<dbReference type="GO" id="GO:0005886">
    <property type="term" value="C:plasma membrane"/>
    <property type="evidence" value="ECO:0007669"/>
    <property type="project" value="UniProtKB-SubCell"/>
</dbReference>
<evidence type="ECO:0000256" key="7">
    <source>
        <dbReference type="RuleBase" id="RU363032"/>
    </source>
</evidence>
<feature type="transmembrane region" description="Helical" evidence="7">
    <location>
        <begin position="136"/>
        <end position="156"/>
    </location>
</feature>
<dbReference type="CDD" id="cd06261">
    <property type="entry name" value="TM_PBP2"/>
    <property type="match status" value="1"/>
</dbReference>
<dbReference type="Pfam" id="PF00528">
    <property type="entry name" value="BPD_transp_1"/>
    <property type="match status" value="1"/>
</dbReference>
<feature type="transmembrane region" description="Helical" evidence="7">
    <location>
        <begin position="187"/>
        <end position="206"/>
    </location>
</feature>
<dbReference type="PANTHER" id="PTHR43744:SF8">
    <property type="entry name" value="SN-GLYCEROL-3-PHOSPHATE TRANSPORT SYSTEM PERMEASE PROTEIN UGPE"/>
    <property type="match status" value="1"/>
</dbReference>
<protein>
    <submittedName>
        <fullName evidence="9">L-arabinose transport system permease protein AraQ</fullName>
    </submittedName>
</protein>
<dbReference type="PROSITE" id="PS50928">
    <property type="entry name" value="ABC_TM1"/>
    <property type="match status" value="1"/>
</dbReference>
<reference evidence="9" key="1">
    <citation type="submission" date="2019-11" db="EMBL/GenBank/DDBJ databases">
        <authorList>
            <person name="Feng L."/>
        </authorList>
    </citation>
    <scope>NUCLEOTIDE SEQUENCE</scope>
    <source>
        <strain evidence="9">BgluceraseaLFYP119</strain>
    </source>
</reference>
<dbReference type="InterPro" id="IPR035906">
    <property type="entry name" value="MetI-like_sf"/>
</dbReference>
<dbReference type="Gene3D" id="1.10.3720.10">
    <property type="entry name" value="MetI-like"/>
    <property type="match status" value="1"/>
</dbReference>
<evidence type="ECO:0000256" key="3">
    <source>
        <dbReference type="ARBA" id="ARBA00022475"/>
    </source>
</evidence>
<dbReference type="EMBL" id="CACRST010000024">
    <property type="protein sequence ID" value="VYT24438.1"/>
    <property type="molecule type" value="Genomic_DNA"/>
</dbReference>
<name>A0A6N2V2R9_9FIRM</name>
<evidence type="ECO:0000256" key="2">
    <source>
        <dbReference type="ARBA" id="ARBA00022448"/>
    </source>
</evidence>
<evidence type="ECO:0000256" key="4">
    <source>
        <dbReference type="ARBA" id="ARBA00022692"/>
    </source>
</evidence>